<dbReference type="InterPro" id="IPR041569">
    <property type="entry name" value="AAA_lid_3"/>
</dbReference>
<feature type="compositionally biased region" description="Gly residues" evidence="6">
    <location>
        <begin position="211"/>
        <end position="221"/>
    </location>
</feature>
<comment type="caution">
    <text evidence="8">The sequence shown here is derived from an EMBL/GenBank/DDBJ whole genome shotgun (WGS) entry which is preliminary data.</text>
</comment>
<evidence type="ECO:0000256" key="1">
    <source>
        <dbReference type="ARBA" id="ARBA00004572"/>
    </source>
</evidence>
<feature type="compositionally biased region" description="Low complexity" evidence="6">
    <location>
        <begin position="1002"/>
        <end position="1035"/>
    </location>
</feature>
<feature type="compositionally biased region" description="Low complexity" evidence="6">
    <location>
        <begin position="198"/>
        <end position="210"/>
    </location>
</feature>
<feature type="compositionally biased region" description="Low complexity" evidence="6">
    <location>
        <begin position="336"/>
        <end position="347"/>
    </location>
</feature>
<dbReference type="OrthoDB" id="510888at2759"/>
<evidence type="ECO:0000256" key="2">
    <source>
        <dbReference type="ARBA" id="ARBA00022741"/>
    </source>
</evidence>
<dbReference type="GO" id="GO:0005741">
    <property type="term" value="C:mitochondrial outer membrane"/>
    <property type="evidence" value="ECO:0007669"/>
    <property type="project" value="UniProtKB-SubCell"/>
</dbReference>
<keyword evidence="9" id="KW-1185">Reference proteome</keyword>
<keyword evidence="3" id="KW-1000">Mitochondrion outer membrane</keyword>
<sequence length="1608" mass="160505">MRRGGPEGGPLQQPPKAAAEGAAAASKHGRGAQPARSVPSSVAAAAVAASAVATAASALGSLADLGAWSEVARISESLSAAAAAAAAAGADAAAVDVPGATEAVRAPGAPGQAAAARPAAGAVASPRHGAHWKALYEGLWPLEEQLEMEADAMEAGGIEAGDAVCGPGGSSPWPSSPYESRDQAAAEAFSGSEPFRHSQQQGSGRMAAGAAAGGMATGGGQTKKSVRWAMPVAQAGLGSRQAVYGDASGFDSGPIEEFMSLFPPPPGRMAGAALAGAASAAAAAAAAAAGDAASLDAFSSRPGGLPRLLRQLRLGMWGFSQQRPPPPPDAGPAPPAANADAGPADLGPEASLEWAQQLRGDVAAWLQAPQGQPRTQPWASGSFEQRHRELLQQLAEVADRAAGLHGPAAASASAEPPPPAAVPDAEAVPASAVDVAAPEVGTGGAGPSLPSLLQEALQSILGPAVDVAAAGLPTEEAGEAGLSAGLHGGPAPAVAGGSALGAVEVPPPLQATTEVMEMLVSGVAEAMAEVDGPADVAQQQQQQPVAAMPLLWQHREAEPPPPSPGATAAQAGPAAVGTSAGMAAGTTSLQAEPAQAQSGETGIGALSSGASPALGAANFVTPDAARADGAETIPVVKPGIAGLTADAVLLPAADAAPSSETKGAAASRQATATEPGGPGSSGAAVAAPAEARAAAGAGTPATSESAQKRVNAYKAELLARALSGPEGLSPTFEAFPYFLGTGTKERLMAAATLHLLYARFAPFAADLAPMSPRVLLSGPYGSDLYQRALVSALAAACGARLLVFDRTALGLDEVAAAATAAAAAATAAAAGGAGAGGVDAADYDSDDSDEFGLGLWRPPFRLTASTGFWAPSGGGGGNKRRRVMAFLAQPPSVMAAAAAAAGGASPAEKGLGAATLRDKGATVSAAAGGDKGQKSLQKGDRVRFCPGSSLKRLMAKAFGDMGRTAPRAVGVRFDTPFAGGLDLGGACEAGHGYFVSPAELEPLPQQPQSRSQQQQGQQEQSDGTPATAATATAAAGSRSAVDEEAEAELAAAVALFEAAAEAAARGPVVVHIWLLKSFPNLVTLHPPHGEPSASEWRTVMERDAGLLREGANRRALAALLGRCGIACPDLEAVVVRDQALTSEAVERVVGWAVASALQRAAAAAPAAAGAAAAAETRAAPGGTGSSAAAAAHDAAAVAAADAAGAAVADKEGAARTELASPSTTAIAAADLLAGLATLKAVAAERVPPSKQGLQDAQIQDVQVENDFERKLLAEVVPPEELGVSFDSIGALEGVKETLREVVMLPLQRPELFTRGTLTKPTKGVLLFGPPGTGKTMLAKAVASECGANFLYVSLSSVTSKWFGEAEKYIRAVFSLAHKIAPSVIFVDEVDSLLGKRSGGSSEHEASRKMKNEFMAHWDGLKTRQKDRVMVLAATNRPMDLDEAVIRRMPRRIMVDLPDAANRAKILKVIMRDEHLDPSLPMDELAALTEGYSGSDLKNLSVAAAYRPIRELLAAEKAALASEAAAAPTAAAAAAGAAAAVAASAATPPPPPALRSLTLADFKAAMEQVGPSVAAGDMGGGSLSAELRRWNESYGEGGKRKLDTLTYFL</sequence>
<protein>
    <recommendedName>
        <fullName evidence="7">AAA+ ATPase domain-containing protein</fullName>
    </recommendedName>
</protein>
<keyword evidence="5" id="KW-0496">Mitochondrion</keyword>
<evidence type="ECO:0000256" key="3">
    <source>
        <dbReference type="ARBA" id="ARBA00022787"/>
    </source>
</evidence>
<dbReference type="FunFam" id="3.40.50.300:FF:000416">
    <property type="entry name" value="p-loop nucleoside triphosphate hydrolase superfamily protein"/>
    <property type="match status" value="1"/>
</dbReference>
<dbReference type="Pfam" id="PF24933">
    <property type="entry name" value="DUF7751"/>
    <property type="match status" value="1"/>
</dbReference>
<dbReference type="InterPro" id="IPR056653">
    <property type="entry name" value="DUF7751"/>
</dbReference>
<feature type="region of interest" description="Disordered" evidence="6">
    <location>
        <begin position="318"/>
        <end position="347"/>
    </location>
</feature>
<dbReference type="SMART" id="SM00382">
    <property type="entry name" value="AAA"/>
    <property type="match status" value="1"/>
</dbReference>
<feature type="region of interest" description="Disordered" evidence="6">
    <location>
        <begin position="659"/>
        <end position="687"/>
    </location>
</feature>
<dbReference type="PANTHER" id="PTHR45644">
    <property type="entry name" value="AAA ATPASE, PUTATIVE (AFU_ORTHOLOGUE AFUA_2G12920)-RELATED-RELATED"/>
    <property type="match status" value="1"/>
</dbReference>
<dbReference type="GO" id="GO:0005524">
    <property type="term" value="F:ATP binding"/>
    <property type="evidence" value="ECO:0007669"/>
    <property type="project" value="UniProtKB-KW"/>
</dbReference>
<dbReference type="STRING" id="33097.A0A150GNX2"/>
<feature type="compositionally biased region" description="Low complexity" evidence="6">
    <location>
        <begin position="9"/>
        <end position="25"/>
    </location>
</feature>
<feature type="region of interest" description="Disordered" evidence="6">
    <location>
        <begin position="402"/>
        <end position="427"/>
    </location>
</feature>
<evidence type="ECO:0000256" key="6">
    <source>
        <dbReference type="SAM" id="MobiDB-lite"/>
    </source>
</evidence>
<dbReference type="Proteomes" id="UP000075714">
    <property type="component" value="Unassembled WGS sequence"/>
</dbReference>
<comment type="subcellular location">
    <subcellularLocation>
        <location evidence="1">Mitochondrion outer membrane</location>
        <topology evidence="1">Single-pass membrane protein</topology>
    </subcellularLocation>
</comment>
<feature type="compositionally biased region" description="Low complexity" evidence="6">
    <location>
        <begin position="565"/>
        <end position="580"/>
    </location>
</feature>
<dbReference type="InterPro" id="IPR003959">
    <property type="entry name" value="ATPase_AAA_core"/>
</dbReference>
<dbReference type="PANTHER" id="PTHR45644:SF56">
    <property type="entry name" value="AAA ATPASE, PUTATIVE (AFU_ORTHOLOGUE AFUA_2G12920)-RELATED"/>
    <property type="match status" value="1"/>
</dbReference>
<name>A0A150GNX2_GONPE</name>
<dbReference type="InterPro" id="IPR051701">
    <property type="entry name" value="Mito_OM_Translocase_MSP1"/>
</dbReference>
<dbReference type="Gene3D" id="1.10.8.60">
    <property type="match status" value="1"/>
</dbReference>
<proteinExistence type="predicted"/>
<organism evidence="8 9">
    <name type="scientific">Gonium pectorale</name>
    <name type="common">Green alga</name>
    <dbReference type="NCBI Taxonomy" id="33097"/>
    <lineage>
        <taxon>Eukaryota</taxon>
        <taxon>Viridiplantae</taxon>
        <taxon>Chlorophyta</taxon>
        <taxon>core chlorophytes</taxon>
        <taxon>Chlorophyceae</taxon>
        <taxon>CS clade</taxon>
        <taxon>Chlamydomonadales</taxon>
        <taxon>Volvocaceae</taxon>
        <taxon>Gonium</taxon>
    </lineage>
</organism>
<dbReference type="Gene3D" id="3.40.50.300">
    <property type="entry name" value="P-loop containing nucleotide triphosphate hydrolases"/>
    <property type="match status" value="1"/>
</dbReference>
<reference evidence="9" key="1">
    <citation type="journal article" date="2016" name="Nat. Commun.">
        <title>The Gonium pectorale genome demonstrates co-option of cell cycle regulation during the evolution of multicellularity.</title>
        <authorList>
            <person name="Hanschen E.R."/>
            <person name="Marriage T.N."/>
            <person name="Ferris P.J."/>
            <person name="Hamaji T."/>
            <person name="Toyoda A."/>
            <person name="Fujiyama A."/>
            <person name="Neme R."/>
            <person name="Noguchi H."/>
            <person name="Minakuchi Y."/>
            <person name="Suzuki M."/>
            <person name="Kawai-Toyooka H."/>
            <person name="Smith D.R."/>
            <person name="Sparks H."/>
            <person name="Anderson J."/>
            <person name="Bakaric R."/>
            <person name="Luria V."/>
            <person name="Karger A."/>
            <person name="Kirschner M.W."/>
            <person name="Durand P.M."/>
            <person name="Michod R.E."/>
            <person name="Nozaki H."/>
            <person name="Olson B.J."/>
        </authorList>
    </citation>
    <scope>NUCLEOTIDE SEQUENCE [LARGE SCALE GENOMIC DNA]</scope>
    <source>
        <strain evidence="9">NIES-2863</strain>
    </source>
</reference>
<evidence type="ECO:0000259" key="7">
    <source>
        <dbReference type="SMART" id="SM00382"/>
    </source>
</evidence>
<dbReference type="EMBL" id="LSYV01000013">
    <property type="protein sequence ID" value="KXZ51556.1"/>
    <property type="molecule type" value="Genomic_DNA"/>
</dbReference>
<dbReference type="Pfam" id="PF17862">
    <property type="entry name" value="AAA_lid_3"/>
    <property type="match status" value="1"/>
</dbReference>
<feature type="compositionally biased region" description="Pro residues" evidence="6">
    <location>
        <begin position="323"/>
        <end position="335"/>
    </location>
</feature>
<dbReference type="SUPFAM" id="SSF52540">
    <property type="entry name" value="P-loop containing nucleoside triphosphate hydrolases"/>
    <property type="match status" value="1"/>
</dbReference>
<dbReference type="InterPro" id="IPR003960">
    <property type="entry name" value="ATPase_AAA_CS"/>
</dbReference>
<feature type="region of interest" description="Disordered" evidence="6">
    <location>
        <begin position="1"/>
        <end position="40"/>
    </location>
</feature>
<evidence type="ECO:0000256" key="5">
    <source>
        <dbReference type="ARBA" id="ARBA00023128"/>
    </source>
</evidence>
<dbReference type="GO" id="GO:0016887">
    <property type="term" value="F:ATP hydrolysis activity"/>
    <property type="evidence" value="ECO:0007669"/>
    <property type="project" value="InterPro"/>
</dbReference>
<dbReference type="InterPro" id="IPR027417">
    <property type="entry name" value="P-loop_NTPase"/>
</dbReference>
<feature type="region of interest" description="Disordered" evidence="6">
    <location>
        <begin position="1002"/>
        <end position="1040"/>
    </location>
</feature>
<keyword evidence="2" id="KW-0547">Nucleotide-binding</keyword>
<evidence type="ECO:0000313" key="8">
    <source>
        <dbReference type="EMBL" id="KXZ51556.1"/>
    </source>
</evidence>
<gene>
    <name evidence="8" type="ORF">GPECTOR_12g519</name>
</gene>
<keyword evidence="3" id="KW-0472">Membrane</keyword>
<evidence type="ECO:0000256" key="4">
    <source>
        <dbReference type="ARBA" id="ARBA00022840"/>
    </source>
</evidence>
<feature type="compositionally biased region" description="Low complexity" evidence="6">
    <location>
        <begin position="671"/>
        <end position="687"/>
    </location>
</feature>
<dbReference type="PROSITE" id="PS00674">
    <property type="entry name" value="AAA"/>
    <property type="match status" value="1"/>
</dbReference>
<evidence type="ECO:0000313" key="9">
    <source>
        <dbReference type="Proteomes" id="UP000075714"/>
    </source>
</evidence>
<dbReference type="InterPro" id="IPR003593">
    <property type="entry name" value="AAA+_ATPase"/>
</dbReference>
<keyword evidence="4" id="KW-0067">ATP-binding</keyword>
<dbReference type="Pfam" id="PF00004">
    <property type="entry name" value="AAA"/>
    <property type="match status" value="1"/>
</dbReference>
<feature type="region of interest" description="Disordered" evidence="6">
    <location>
        <begin position="165"/>
        <end position="222"/>
    </location>
</feature>
<feature type="region of interest" description="Disordered" evidence="6">
    <location>
        <begin position="555"/>
        <end position="580"/>
    </location>
</feature>
<feature type="domain" description="AAA+ ATPase" evidence="7">
    <location>
        <begin position="1320"/>
        <end position="1458"/>
    </location>
</feature>
<accession>A0A150GNX2</accession>